<dbReference type="Pfam" id="PF00702">
    <property type="entry name" value="Hydrolase"/>
    <property type="match status" value="1"/>
</dbReference>
<comment type="caution">
    <text evidence="3">The sequence shown here is derived from an EMBL/GenBank/DDBJ whole genome shotgun (WGS) entry which is preliminary data.</text>
</comment>
<dbReference type="Gene3D" id="1.10.150.240">
    <property type="entry name" value="Putative phosphatase, domain 2"/>
    <property type="match status" value="1"/>
</dbReference>
<evidence type="ECO:0000313" key="4">
    <source>
        <dbReference type="Proteomes" id="UP001168620"/>
    </source>
</evidence>
<keyword evidence="4" id="KW-1185">Reference proteome</keyword>
<dbReference type="PRINTS" id="PR00413">
    <property type="entry name" value="HADHALOGNASE"/>
</dbReference>
<dbReference type="InterPro" id="IPR036412">
    <property type="entry name" value="HAD-like_sf"/>
</dbReference>
<dbReference type="SFLD" id="SFLDG01129">
    <property type="entry name" value="C1.5:_HAD__Beta-PGM__Phosphata"/>
    <property type="match status" value="1"/>
</dbReference>
<name>A0ABT8FD36_9ACTN</name>
<dbReference type="NCBIfam" id="TIGR01493">
    <property type="entry name" value="HAD-SF-IA-v2"/>
    <property type="match status" value="1"/>
</dbReference>
<evidence type="ECO:0000256" key="2">
    <source>
        <dbReference type="ARBA" id="ARBA00022801"/>
    </source>
</evidence>
<dbReference type="SUPFAM" id="SSF56784">
    <property type="entry name" value="HAD-like"/>
    <property type="match status" value="1"/>
</dbReference>
<dbReference type="NCBIfam" id="TIGR01428">
    <property type="entry name" value="HAD_type_II"/>
    <property type="match status" value="1"/>
</dbReference>
<dbReference type="InterPro" id="IPR051540">
    <property type="entry name" value="S-2-haloacid_dehalogenase"/>
</dbReference>
<dbReference type="InterPro" id="IPR006439">
    <property type="entry name" value="HAD-SF_hydro_IA"/>
</dbReference>
<accession>A0ABT8FD36</accession>
<dbReference type="InterPro" id="IPR006328">
    <property type="entry name" value="2-HAD"/>
</dbReference>
<dbReference type="InterPro" id="IPR023198">
    <property type="entry name" value="PGP-like_dom2"/>
</dbReference>
<reference evidence="3" key="1">
    <citation type="submission" date="2023-06" db="EMBL/GenBank/DDBJ databases">
        <title>Draft genome sequence of Nocardioides sp. SOB77.</title>
        <authorList>
            <person name="Zhang G."/>
        </authorList>
    </citation>
    <scope>NUCLEOTIDE SEQUENCE</scope>
    <source>
        <strain evidence="3">SOB77</strain>
    </source>
</reference>
<dbReference type="EMBL" id="JAUHJQ010000001">
    <property type="protein sequence ID" value="MDN4172322.1"/>
    <property type="molecule type" value="Genomic_DNA"/>
</dbReference>
<dbReference type="Gene3D" id="3.40.50.1000">
    <property type="entry name" value="HAD superfamily/HAD-like"/>
    <property type="match status" value="1"/>
</dbReference>
<dbReference type="RefSeq" id="WP_300951214.1">
    <property type="nucleotide sequence ID" value="NZ_JAUHJQ010000001.1"/>
</dbReference>
<gene>
    <name evidence="3" type="ORF">QWY28_05165</name>
</gene>
<organism evidence="3 4">
    <name type="scientific">Nocardioides oceani</name>
    <dbReference type="NCBI Taxonomy" id="3058369"/>
    <lineage>
        <taxon>Bacteria</taxon>
        <taxon>Bacillati</taxon>
        <taxon>Actinomycetota</taxon>
        <taxon>Actinomycetes</taxon>
        <taxon>Propionibacteriales</taxon>
        <taxon>Nocardioidaceae</taxon>
        <taxon>Nocardioides</taxon>
    </lineage>
</organism>
<evidence type="ECO:0000313" key="3">
    <source>
        <dbReference type="EMBL" id="MDN4172322.1"/>
    </source>
</evidence>
<dbReference type="Proteomes" id="UP001168620">
    <property type="component" value="Unassembled WGS sequence"/>
</dbReference>
<proteinExistence type="inferred from homology"/>
<dbReference type="SFLD" id="SFLDS00003">
    <property type="entry name" value="Haloacid_Dehalogenase"/>
    <property type="match status" value="1"/>
</dbReference>
<dbReference type="InterPro" id="IPR023214">
    <property type="entry name" value="HAD_sf"/>
</dbReference>
<dbReference type="PANTHER" id="PTHR43316:SF3">
    <property type="entry name" value="HALOACID DEHALOGENASE, TYPE II (AFU_ORTHOLOGUE AFUA_2G07750)-RELATED"/>
    <property type="match status" value="1"/>
</dbReference>
<keyword evidence="2" id="KW-0378">Hydrolase</keyword>
<comment type="similarity">
    <text evidence="1">Belongs to the HAD-like hydrolase superfamily. S-2-haloalkanoic acid dehalogenase family.</text>
</comment>
<protein>
    <submittedName>
        <fullName evidence="3">Haloacid dehalogenase type II</fullName>
    </submittedName>
</protein>
<sequence>MRPRLLLLDVNETLSDTAAMADAFARAGAAPQLAGAWFASVLRDGFALAAAGASAPFAELARHHLGRLAGPERAEELLEAFLALDVHPDVRTGLRRLADTGVRVATLSNGSASVAEDLLERAGVREHVEACLSVEDAGVWKPHPSSYRWAVGRLGVDPVEAALVAVHPWDTDGAARAGLGSVWVDRAGERYPAYLLAPGRTVASLDELADALG</sequence>
<evidence type="ECO:0000256" key="1">
    <source>
        <dbReference type="ARBA" id="ARBA00008106"/>
    </source>
</evidence>
<dbReference type="PANTHER" id="PTHR43316">
    <property type="entry name" value="HYDROLASE, HALOACID DELAHOGENASE-RELATED"/>
    <property type="match status" value="1"/>
</dbReference>